<evidence type="ECO:0000313" key="7">
    <source>
        <dbReference type="EMBL" id="MDA0182389.1"/>
    </source>
</evidence>
<dbReference type="GO" id="GO:0000271">
    <property type="term" value="P:polysaccharide biosynthetic process"/>
    <property type="evidence" value="ECO:0007669"/>
    <property type="project" value="InterPro"/>
</dbReference>
<feature type="transmembrane region" description="Helical" evidence="5">
    <location>
        <begin position="80"/>
        <end position="105"/>
    </location>
</feature>
<keyword evidence="2 5" id="KW-0812">Transmembrane</keyword>
<comment type="caution">
    <text evidence="7">The sequence shown here is derived from an EMBL/GenBank/DDBJ whole genome shotgun (WGS) entry which is preliminary data.</text>
</comment>
<evidence type="ECO:0000256" key="4">
    <source>
        <dbReference type="ARBA" id="ARBA00023136"/>
    </source>
</evidence>
<proteinExistence type="predicted"/>
<dbReference type="Pfam" id="PF04138">
    <property type="entry name" value="GtrA_DPMS_TM"/>
    <property type="match status" value="1"/>
</dbReference>
<dbReference type="Proteomes" id="UP001147653">
    <property type="component" value="Unassembled WGS sequence"/>
</dbReference>
<keyword evidence="3 5" id="KW-1133">Transmembrane helix</keyword>
<name>A0A9X3S8M8_9ACTN</name>
<sequence>MKLLRVLMAPRAEPLRFAIVGGLAAVTYFVLSLGLATAGLAIQLAMVIAYPAALLVHFSGQRWFAFASAEGFALAWRQQAGRYITIGVIQLALSLLITTFVPSLIGVDERIVYAVATVALTTATYILLRLHVFHSPTLGHVD</sequence>
<evidence type="ECO:0000259" key="6">
    <source>
        <dbReference type="Pfam" id="PF04138"/>
    </source>
</evidence>
<evidence type="ECO:0000313" key="8">
    <source>
        <dbReference type="Proteomes" id="UP001147653"/>
    </source>
</evidence>
<dbReference type="RefSeq" id="WP_270026754.1">
    <property type="nucleotide sequence ID" value="NZ_JAPDDP010000035.1"/>
</dbReference>
<keyword evidence="8" id="KW-1185">Reference proteome</keyword>
<evidence type="ECO:0000256" key="1">
    <source>
        <dbReference type="ARBA" id="ARBA00004141"/>
    </source>
</evidence>
<accession>A0A9X3S8M8</accession>
<feature type="transmembrane region" description="Helical" evidence="5">
    <location>
        <begin position="111"/>
        <end position="128"/>
    </location>
</feature>
<dbReference type="GO" id="GO:0016020">
    <property type="term" value="C:membrane"/>
    <property type="evidence" value="ECO:0007669"/>
    <property type="project" value="UniProtKB-SubCell"/>
</dbReference>
<comment type="subcellular location">
    <subcellularLocation>
        <location evidence="1">Membrane</location>
        <topology evidence="1">Multi-pass membrane protein</topology>
    </subcellularLocation>
</comment>
<evidence type="ECO:0000256" key="5">
    <source>
        <dbReference type="SAM" id="Phobius"/>
    </source>
</evidence>
<reference evidence="7" key="1">
    <citation type="submission" date="2022-10" db="EMBL/GenBank/DDBJ databases">
        <title>The WGS of Solirubrobacter phytolaccae KCTC 29190.</title>
        <authorList>
            <person name="Jiang Z."/>
        </authorList>
    </citation>
    <scope>NUCLEOTIDE SEQUENCE</scope>
    <source>
        <strain evidence="7">KCTC 29190</strain>
    </source>
</reference>
<gene>
    <name evidence="7" type="ORF">OJ997_18925</name>
</gene>
<evidence type="ECO:0000256" key="3">
    <source>
        <dbReference type="ARBA" id="ARBA00022989"/>
    </source>
</evidence>
<dbReference type="InterPro" id="IPR007267">
    <property type="entry name" value="GtrA_DPMS_TM"/>
</dbReference>
<feature type="transmembrane region" description="Helical" evidence="5">
    <location>
        <begin position="15"/>
        <end position="34"/>
    </location>
</feature>
<evidence type="ECO:0000256" key="2">
    <source>
        <dbReference type="ARBA" id="ARBA00022692"/>
    </source>
</evidence>
<protein>
    <submittedName>
        <fullName evidence="7">GtrA family protein</fullName>
    </submittedName>
</protein>
<dbReference type="AlphaFoldDB" id="A0A9X3S8M8"/>
<keyword evidence="4 5" id="KW-0472">Membrane</keyword>
<dbReference type="EMBL" id="JAPDDP010000035">
    <property type="protein sequence ID" value="MDA0182389.1"/>
    <property type="molecule type" value="Genomic_DNA"/>
</dbReference>
<feature type="domain" description="GtrA/DPMS transmembrane" evidence="6">
    <location>
        <begin position="16"/>
        <end position="133"/>
    </location>
</feature>
<organism evidence="7 8">
    <name type="scientific">Solirubrobacter phytolaccae</name>
    <dbReference type="NCBI Taxonomy" id="1404360"/>
    <lineage>
        <taxon>Bacteria</taxon>
        <taxon>Bacillati</taxon>
        <taxon>Actinomycetota</taxon>
        <taxon>Thermoleophilia</taxon>
        <taxon>Solirubrobacterales</taxon>
        <taxon>Solirubrobacteraceae</taxon>
        <taxon>Solirubrobacter</taxon>
    </lineage>
</organism>